<evidence type="ECO:0000313" key="2">
    <source>
        <dbReference type="EMBL" id="CAA6812378.1"/>
    </source>
</evidence>
<name>A0A6S6SPQ2_9BACT</name>
<sequence length="361" mass="42155">MFFNLHHNAIIGYKLLSNADLGISSGNTTHIGLLSNSLNFISKYHQETSSQLIYNETVIEVIAFLDYIENPDGSFRSPKIRSASTAELIQYPTKTSVVRKIREIVSTESPTQWFLLWFALDNEELVFLLIRKNSSDYHEITDIIGQFKRNDTIQKDNLSFTKTLNFLNTKVNQLNFSYIQELELLVQANKENITSRKYPRRYDIDKAQKLFQEIGKKGEELVNIYLEKEKYNNQIKNFNWVNKNNESGFPFDFEITDNNGSIIYSDAKSTSYKFEQKMVFSSQELKFIQQNNNYLIHRVFNLNERPKLRICRNIETVSHDFVKNLNNFNQNIKRGGLTLNSTKVSIPPTHNLLRFNNEITL</sequence>
<accession>A0A6S6SPQ2</accession>
<evidence type="ECO:0000259" key="1">
    <source>
        <dbReference type="Pfam" id="PF13020"/>
    </source>
</evidence>
<dbReference type="InterPro" id="IPR024975">
    <property type="entry name" value="NOV_C"/>
</dbReference>
<proteinExistence type="predicted"/>
<reference evidence="2" key="1">
    <citation type="submission" date="2020-01" db="EMBL/GenBank/DDBJ databases">
        <authorList>
            <person name="Meier V. D."/>
            <person name="Meier V D."/>
        </authorList>
    </citation>
    <scope>NUCLEOTIDE SEQUENCE</scope>
    <source>
        <strain evidence="2">HLG_WM_MAG_05</strain>
    </source>
</reference>
<gene>
    <name evidence="2" type="ORF">HELGO_WM38807</name>
</gene>
<feature type="domain" description="Protein NO VEIN C-terminal" evidence="1">
    <location>
        <begin position="228"/>
        <end position="310"/>
    </location>
</feature>
<dbReference type="Pfam" id="PF13020">
    <property type="entry name" value="NOV_C"/>
    <property type="match status" value="1"/>
</dbReference>
<dbReference type="AlphaFoldDB" id="A0A6S6SPQ2"/>
<organism evidence="2">
    <name type="scientific">uncultured Sulfurovum sp</name>
    <dbReference type="NCBI Taxonomy" id="269237"/>
    <lineage>
        <taxon>Bacteria</taxon>
        <taxon>Pseudomonadati</taxon>
        <taxon>Campylobacterota</taxon>
        <taxon>Epsilonproteobacteria</taxon>
        <taxon>Campylobacterales</taxon>
        <taxon>Sulfurovaceae</taxon>
        <taxon>Sulfurovum</taxon>
        <taxon>environmental samples</taxon>
    </lineage>
</organism>
<protein>
    <submittedName>
        <fullName evidence="2">DUF3883 domain-containing protein</fullName>
    </submittedName>
</protein>
<dbReference type="EMBL" id="CACVAU010000039">
    <property type="protein sequence ID" value="CAA6812378.1"/>
    <property type="molecule type" value="Genomic_DNA"/>
</dbReference>